<comment type="caution">
    <text evidence="2">The sequence shown here is derived from an EMBL/GenBank/DDBJ whole genome shotgun (WGS) entry which is preliminary data.</text>
</comment>
<proteinExistence type="predicted"/>
<protein>
    <recommendedName>
        <fullName evidence="4">TonB-dependent receptor</fullName>
    </recommendedName>
</protein>
<reference evidence="2 3" key="1">
    <citation type="submission" date="2018-10" db="EMBL/GenBank/DDBJ databases">
        <title>Sinomicrobium pectinilyticum sp. nov., a pectinase-producing bacterium isolated from alkaline and saline soil, and emended description of the genus Sinomicrobium.</title>
        <authorList>
            <person name="Cheng B."/>
            <person name="Li C."/>
            <person name="Lai Q."/>
            <person name="Du M."/>
            <person name="Shao Z."/>
            <person name="Xu P."/>
            <person name="Yang C."/>
        </authorList>
    </citation>
    <scope>NUCLEOTIDE SEQUENCE [LARGE SCALE GENOMIC DNA]</scope>
    <source>
        <strain evidence="2 3">5DNS001</strain>
    </source>
</reference>
<accession>A0A3N0DQN7</accession>
<organism evidence="2 3">
    <name type="scientific">Sinomicrobium pectinilyticum</name>
    <dbReference type="NCBI Taxonomy" id="1084421"/>
    <lineage>
        <taxon>Bacteria</taxon>
        <taxon>Pseudomonadati</taxon>
        <taxon>Bacteroidota</taxon>
        <taxon>Flavobacteriia</taxon>
        <taxon>Flavobacteriales</taxon>
        <taxon>Flavobacteriaceae</taxon>
        <taxon>Sinomicrobium</taxon>
    </lineage>
</organism>
<dbReference type="AlphaFoldDB" id="A0A3N0DQN7"/>
<evidence type="ECO:0000313" key="2">
    <source>
        <dbReference type="EMBL" id="RNL77958.1"/>
    </source>
</evidence>
<name>A0A3N0DQN7_SINP1</name>
<dbReference type="Pfam" id="PF19494">
    <property type="entry name" value="DUF6029"/>
    <property type="match status" value="1"/>
</dbReference>
<sequence>MVKKTGLLFLGLTLISNLSNAQISGSLESTGQRYVDDNKIQLDGEDAEHRYRSNSYLKLDYITGSWSFGVQGESYLPLSLLNYNPELKGVDIGTVYARYSNKKLGLDVTAGHFYEQFGSGLILRSWEDRQLGINNAILGGRVEYAPADALTFTFLGGRQRVGLGFDLSKGTLYGANIEAGLSDILAISTVDISFGLSYVGRYEDYEHRYLNGNNAHLVNSYSGRLSVSKGGFYSEIEYVHKGKDLLMNMGAPLIDGNKKAGNAFLLDLGYARKGLGVNASLRRMENMRFYSQHDLDGNVFNRGVVNYVPALTKQYDYALQNIYVYQAQPQYQTTPKIAAGEIGGQLDLYYKFKKNSALGGKYGTQVALNTSYWGGLDIEGDPETGMYTTKALGFGDKYYNDMAVEVRKKWSKNWSSVFMYLNQHYNRGYIEGKGGMVNATTATAETTYKFGKSQSIRMEGQHQWVKDNFKNWAAATVEYGLDQHWSFYVHDSYNYGLDKIHYYNLGASFSKNSSRVALSYGRQRGGLLCVGGVCRMVTEAAGFTLYVSTSF</sequence>
<evidence type="ECO:0000256" key="1">
    <source>
        <dbReference type="SAM" id="SignalP"/>
    </source>
</evidence>
<dbReference type="OrthoDB" id="5480631at2"/>
<evidence type="ECO:0000313" key="3">
    <source>
        <dbReference type="Proteomes" id="UP000267469"/>
    </source>
</evidence>
<dbReference type="InterPro" id="IPR046070">
    <property type="entry name" value="DUF6029"/>
</dbReference>
<feature type="chain" id="PRO_5017950379" description="TonB-dependent receptor" evidence="1">
    <location>
        <begin position="22"/>
        <end position="551"/>
    </location>
</feature>
<keyword evidence="3" id="KW-1185">Reference proteome</keyword>
<keyword evidence="1" id="KW-0732">Signal</keyword>
<dbReference type="Proteomes" id="UP000267469">
    <property type="component" value="Unassembled WGS sequence"/>
</dbReference>
<gene>
    <name evidence="2" type="ORF">ED312_20245</name>
</gene>
<feature type="signal peptide" evidence="1">
    <location>
        <begin position="1"/>
        <end position="21"/>
    </location>
</feature>
<dbReference type="EMBL" id="RJTM01000151">
    <property type="protein sequence ID" value="RNL77958.1"/>
    <property type="molecule type" value="Genomic_DNA"/>
</dbReference>
<evidence type="ECO:0008006" key="4">
    <source>
        <dbReference type="Google" id="ProtNLM"/>
    </source>
</evidence>